<dbReference type="EMBL" id="BARW01008269">
    <property type="protein sequence ID" value="GAI82515.1"/>
    <property type="molecule type" value="Genomic_DNA"/>
</dbReference>
<protein>
    <submittedName>
        <fullName evidence="1">Uncharacterized protein</fullName>
    </submittedName>
</protein>
<sequence length="151" mass="16639">EVRTVARYLGIPTELSERQPFPGPALSVRVVGEIKPDKLETLKKATAIAEEKFAKHSPSQYFAAIIDNLEKPSNHFVAHIQEAATRFLNVPKRHLSVKVFEDKATGVEGGERRYGEIAAITAQTPEGSVHQVPINEHFSISVLVLSRCLGN</sequence>
<organism evidence="1">
    <name type="scientific">marine sediment metagenome</name>
    <dbReference type="NCBI Taxonomy" id="412755"/>
    <lineage>
        <taxon>unclassified sequences</taxon>
        <taxon>metagenomes</taxon>
        <taxon>ecological metagenomes</taxon>
    </lineage>
</organism>
<accession>X1T4K5</accession>
<proteinExistence type="predicted"/>
<dbReference type="Gene3D" id="3.30.300.10">
    <property type="match status" value="1"/>
</dbReference>
<dbReference type="InterPro" id="IPR014729">
    <property type="entry name" value="Rossmann-like_a/b/a_fold"/>
</dbReference>
<dbReference type="SUPFAM" id="SSF54810">
    <property type="entry name" value="GMP synthetase C-terminal dimerisation domain"/>
    <property type="match status" value="1"/>
</dbReference>
<reference evidence="1" key="1">
    <citation type="journal article" date="2014" name="Front. Microbiol.">
        <title>High frequency of phylogenetically diverse reductive dehalogenase-homologous genes in deep subseafloor sedimentary metagenomes.</title>
        <authorList>
            <person name="Kawai M."/>
            <person name="Futagami T."/>
            <person name="Toyoda A."/>
            <person name="Takaki Y."/>
            <person name="Nishi S."/>
            <person name="Hori S."/>
            <person name="Arai W."/>
            <person name="Tsubouchi T."/>
            <person name="Morono Y."/>
            <person name="Uchiyama I."/>
            <person name="Ito T."/>
            <person name="Fujiyama A."/>
            <person name="Inagaki F."/>
            <person name="Takami H."/>
        </authorList>
    </citation>
    <scope>NUCLEOTIDE SEQUENCE</scope>
    <source>
        <strain evidence="1">Expedition CK06-06</strain>
    </source>
</reference>
<dbReference type="Gene3D" id="3.40.50.620">
    <property type="entry name" value="HUPs"/>
    <property type="match status" value="1"/>
</dbReference>
<feature type="non-terminal residue" evidence="1">
    <location>
        <position position="1"/>
    </location>
</feature>
<gene>
    <name evidence="1" type="ORF">S12H4_17004</name>
</gene>
<evidence type="ECO:0000313" key="1">
    <source>
        <dbReference type="EMBL" id="GAI82515.1"/>
    </source>
</evidence>
<comment type="caution">
    <text evidence="1">The sequence shown here is derived from an EMBL/GenBank/DDBJ whole genome shotgun (WGS) entry which is preliminary data.</text>
</comment>
<dbReference type="AlphaFoldDB" id="X1T4K5"/>
<name>X1T4K5_9ZZZZ</name>